<dbReference type="PANTHER" id="PTHR48475">
    <property type="entry name" value="RIBONUCLEASE H"/>
    <property type="match status" value="1"/>
</dbReference>
<dbReference type="Gene3D" id="3.30.420.10">
    <property type="entry name" value="Ribonuclease H-like superfamily/Ribonuclease H"/>
    <property type="match status" value="1"/>
</dbReference>
<dbReference type="InterPro" id="IPR041588">
    <property type="entry name" value="Integrase_H2C2"/>
</dbReference>
<name>A0ABD3GVV5_9MARC</name>
<sequence length="580" mass="66164">MIFSPVHDTIADYLSRLPGEPSPTAIDTEPIDFSLLSITTHASWTEQIKYYLSTGNTPTDLPTGKLKTFHLNALPFTIISGTLYRMGPDHVLRRVLETTEIPDVLKSYHSDEAGGHLSGELTARKIYLSGYWWPTVHKDCENYVKRCDACQRQARPVSRSIRHRAQALYPVSPADQGQVERTNGILVNVLKKTVALNLTDWDRKLNRALWVYRTTYKVTTGYTPFQLVYGQEAILPVEFLVSTLRVLTSYHPPGASDLAEGGISPVDPITERVHALHQLTEKRIQALYTQYVIQARRKQQFDQKVKHRDIRKNDLVLKYNNRISRFPAKFATKWLGPYWVQEVFDNGTIQLSTLQEEFLPARTNVEKIRLYNPHYIPETVSVTRIPADKEQSVFHISTVIELHGDPITTEVPRRKKLKQNVESSSSRSHFSANSQSILVVPREQTGRAEDCEGAVAYFVVDMVDPKSMRKRRRGGAVMVNPVVYFARPSLFDLRNLTEDTKTTVRNSGLWHFLSRKHDLPTFEENILEEWLATIEAPTDDTIRLTHPTKTGPCVVIDTSVIRRVFLLSGEDTAEPERLYA</sequence>
<dbReference type="InterPro" id="IPR036397">
    <property type="entry name" value="RNaseH_sf"/>
</dbReference>
<evidence type="ECO:0000313" key="3">
    <source>
        <dbReference type="Proteomes" id="UP001633002"/>
    </source>
</evidence>
<comment type="caution">
    <text evidence="2">The sequence shown here is derived from an EMBL/GenBank/DDBJ whole genome shotgun (WGS) entry which is preliminary data.</text>
</comment>
<proteinExistence type="predicted"/>
<dbReference type="PANTHER" id="PTHR48475:SF1">
    <property type="entry name" value="RNASE H TYPE-1 DOMAIN-CONTAINING PROTEIN"/>
    <property type="match status" value="1"/>
</dbReference>
<dbReference type="AlphaFoldDB" id="A0ABD3GVV5"/>
<evidence type="ECO:0000313" key="2">
    <source>
        <dbReference type="EMBL" id="KAL3682255.1"/>
    </source>
</evidence>
<gene>
    <name evidence="2" type="ORF">R1sor_000277</name>
</gene>
<accession>A0ABD3GVV5</accession>
<keyword evidence="3" id="KW-1185">Reference proteome</keyword>
<dbReference type="InterPro" id="IPR012337">
    <property type="entry name" value="RNaseH-like_sf"/>
</dbReference>
<protein>
    <recommendedName>
        <fullName evidence="1">Integrase zinc-binding domain-containing protein</fullName>
    </recommendedName>
</protein>
<dbReference type="EMBL" id="JBJQOH010000006">
    <property type="protein sequence ID" value="KAL3682255.1"/>
    <property type="molecule type" value="Genomic_DNA"/>
</dbReference>
<organism evidence="2 3">
    <name type="scientific">Riccia sorocarpa</name>
    <dbReference type="NCBI Taxonomy" id="122646"/>
    <lineage>
        <taxon>Eukaryota</taxon>
        <taxon>Viridiplantae</taxon>
        <taxon>Streptophyta</taxon>
        <taxon>Embryophyta</taxon>
        <taxon>Marchantiophyta</taxon>
        <taxon>Marchantiopsida</taxon>
        <taxon>Marchantiidae</taxon>
        <taxon>Marchantiales</taxon>
        <taxon>Ricciaceae</taxon>
        <taxon>Riccia</taxon>
    </lineage>
</organism>
<dbReference type="Gene3D" id="1.10.340.70">
    <property type="match status" value="1"/>
</dbReference>
<dbReference type="SUPFAM" id="SSF53098">
    <property type="entry name" value="Ribonuclease H-like"/>
    <property type="match status" value="1"/>
</dbReference>
<reference evidence="2 3" key="1">
    <citation type="submission" date="2024-09" db="EMBL/GenBank/DDBJ databases">
        <title>Chromosome-scale assembly of Riccia sorocarpa.</title>
        <authorList>
            <person name="Paukszto L."/>
        </authorList>
    </citation>
    <scope>NUCLEOTIDE SEQUENCE [LARGE SCALE GENOMIC DNA]</scope>
    <source>
        <strain evidence="2">LP-2024</strain>
        <tissue evidence="2">Aerial parts of the thallus</tissue>
    </source>
</reference>
<feature type="domain" description="Integrase zinc-binding" evidence="1">
    <location>
        <begin position="99"/>
        <end position="154"/>
    </location>
</feature>
<evidence type="ECO:0000259" key="1">
    <source>
        <dbReference type="Pfam" id="PF17921"/>
    </source>
</evidence>
<dbReference type="Pfam" id="PF17921">
    <property type="entry name" value="Integrase_H2C2"/>
    <property type="match status" value="1"/>
</dbReference>
<dbReference type="Proteomes" id="UP001633002">
    <property type="component" value="Unassembled WGS sequence"/>
</dbReference>